<dbReference type="Proteomes" id="UP001197247">
    <property type="component" value="Unassembled WGS sequence"/>
</dbReference>
<feature type="region of interest" description="Disordered" evidence="1">
    <location>
        <begin position="1"/>
        <end position="77"/>
    </location>
</feature>
<feature type="domain" description="Peptidase M15A C-terminal" evidence="2">
    <location>
        <begin position="208"/>
        <end position="280"/>
    </location>
</feature>
<organism evidence="3 4">
    <name type="scientific">Kineosporia corallincola</name>
    <dbReference type="NCBI Taxonomy" id="2835133"/>
    <lineage>
        <taxon>Bacteria</taxon>
        <taxon>Bacillati</taxon>
        <taxon>Actinomycetota</taxon>
        <taxon>Actinomycetes</taxon>
        <taxon>Kineosporiales</taxon>
        <taxon>Kineosporiaceae</taxon>
        <taxon>Kineosporia</taxon>
    </lineage>
</organism>
<dbReference type="InterPro" id="IPR013230">
    <property type="entry name" value="Peptidase_M15A_C"/>
</dbReference>
<dbReference type="RefSeq" id="WP_214155433.1">
    <property type="nucleotide sequence ID" value="NZ_JAHBAY010000003.1"/>
</dbReference>
<gene>
    <name evidence="3" type="ORF">KIH74_09470</name>
</gene>
<dbReference type="SUPFAM" id="SSF55166">
    <property type="entry name" value="Hedgehog/DD-peptidase"/>
    <property type="match status" value="1"/>
</dbReference>
<evidence type="ECO:0000259" key="2">
    <source>
        <dbReference type="Pfam" id="PF08291"/>
    </source>
</evidence>
<evidence type="ECO:0000256" key="1">
    <source>
        <dbReference type="SAM" id="MobiDB-lite"/>
    </source>
</evidence>
<proteinExistence type="predicted"/>
<dbReference type="Gene3D" id="3.30.1380.10">
    <property type="match status" value="1"/>
</dbReference>
<feature type="compositionally biased region" description="Acidic residues" evidence="1">
    <location>
        <begin position="24"/>
        <end position="40"/>
    </location>
</feature>
<protein>
    <recommendedName>
        <fullName evidence="2">Peptidase M15A C-terminal domain-containing protein</fullName>
    </recommendedName>
</protein>
<keyword evidence="4" id="KW-1185">Reference proteome</keyword>
<sequence>MTPDDDALTATEDTPRLVQNEVPDSPEELADEPIAEASPDDNERNPFSPRSDVSGEPIGLEQGLPDDSPVDKGRLKTGDDLYLPLSTARSAVTAPTPNAASLTATEVTKRLRAIGFRIRSTGEQDQAVRAFKTGWFKLGPSLMDGSVANSILGPRASQAIDDSYERDKDGLTTMSPHFSFLETRCKCGGNYSDCRRIWPTRNSVIAAEELRQAFFPNGLTPISWCRCTGHNKAVGGASSSRHLKGDALDIPHTVSLRRIKSLENYTGIGIHRADGNVQHVDLRQGSPLAPVVWYYS</sequence>
<dbReference type="Pfam" id="PF08291">
    <property type="entry name" value="Peptidase_M15_3"/>
    <property type="match status" value="1"/>
</dbReference>
<name>A0ABS5TDI1_9ACTN</name>
<comment type="caution">
    <text evidence="3">The sequence shown here is derived from an EMBL/GenBank/DDBJ whole genome shotgun (WGS) entry which is preliminary data.</text>
</comment>
<accession>A0ABS5TDI1</accession>
<dbReference type="InterPro" id="IPR009045">
    <property type="entry name" value="Zn_M74/Hedgehog-like"/>
</dbReference>
<dbReference type="EMBL" id="JAHBAY010000003">
    <property type="protein sequence ID" value="MBT0769147.1"/>
    <property type="molecule type" value="Genomic_DNA"/>
</dbReference>
<evidence type="ECO:0000313" key="4">
    <source>
        <dbReference type="Proteomes" id="UP001197247"/>
    </source>
</evidence>
<evidence type="ECO:0000313" key="3">
    <source>
        <dbReference type="EMBL" id="MBT0769147.1"/>
    </source>
</evidence>
<reference evidence="3 4" key="1">
    <citation type="submission" date="2021-05" db="EMBL/GenBank/DDBJ databases">
        <title>Kineosporia and Streptomyces sp. nov. two new marine actinobacteria isolated from Coral.</title>
        <authorList>
            <person name="Buangrab K."/>
            <person name="Sutthacheep M."/>
            <person name="Yeemin T."/>
            <person name="Harunari E."/>
            <person name="Igarashi Y."/>
            <person name="Kanchanasin P."/>
            <person name="Tanasupawat S."/>
            <person name="Phongsopitanun W."/>
        </authorList>
    </citation>
    <scope>NUCLEOTIDE SEQUENCE [LARGE SCALE GENOMIC DNA]</scope>
    <source>
        <strain evidence="3 4">J2-2</strain>
    </source>
</reference>